<dbReference type="GeneID" id="11258643"/>
<evidence type="ECO:0000313" key="1">
    <source>
        <dbReference type="EMBL" id="AEO95638.1"/>
    </source>
</evidence>
<keyword evidence="1" id="KW-0934">Plastid</keyword>
<proteinExistence type="predicted"/>
<dbReference type="EMBL" id="JN563929">
    <property type="protein sequence ID" value="AEO95593.1"/>
    <property type="molecule type" value="Genomic_DNA"/>
</dbReference>
<reference evidence="1" key="1">
    <citation type="journal article" date="2012" name="Proc. Natl. Acad. Sci. U.S.A.">
        <title>Cell-to-cell movement of plastids in plants.</title>
        <authorList>
            <person name="Thyssen G."/>
            <person name="Svab Z."/>
            <person name="Maliga P."/>
        </authorList>
    </citation>
    <scope>NUCLEOTIDE SEQUENCE</scope>
</reference>
<sequence length="79" mass="9088">MMYGIYDKGGSIDRSCHIGPSWTSNCFDLNYPENAMPDIYQKDGQSNLFLDSLKEVNRVPIEICKKQVRLRVFLILNGM</sequence>
<protein>
    <submittedName>
        <fullName evidence="1">Uncharacterized protein</fullName>
    </submittedName>
</protein>
<dbReference type="AlphaFoldDB" id="G3LV77"/>
<keyword evidence="1" id="KW-0150">Chloroplast</keyword>
<dbReference type="RefSeq" id="YP_004891681.1">
    <property type="nucleotide sequence ID" value="NC_016068.1"/>
</dbReference>
<dbReference type="GeneID" id="11258652"/>
<organism evidence="1">
    <name type="scientific">Nicotiana undulata</name>
    <dbReference type="NCBI Taxonomy" id="118713"/>
    <lineage>
        <taxon>Eukaryota</taxon>
        <taxon>Viridiplantae</taxon>
        <taxon>Streptophyta</taxon>
        <taxon>Embryophyta</taxon>
        <taxon>Tracheophyta</taxon>
        <taxon>Spermatophyta</taxon>
        <taxon>Magnoliopsida</taxon>
        <taxon>eudicotyledons</taxon>
        <taxon>Gunneridae</taxon>
        <taxon>Pentapetalae</taxon>
        <taxon>asterids</taxon>
        <taxon>lamiids</taxon>
        <taxon>Solanales</taxon>
        <taxon>Solanaceae</taxon>
        <taxon>Nicotianoideae</taxon>
        <taxon>Nicotianeae</taxon>
        <taxon>Nicotiana</taxon>
    </lineage>
</organism>
<geneLocation type="chloroplast" evidence="1"/>
<dbReference type="EMBL" id="JN563929">
    <property type="protein sequence ID" value="AEO95638.1"/>
    <property type="molecule type" value="Genomic_DNA"/>
</dbReference>
<name>G3LV77_9SOLA</name>
<dbReference type="RefSeq" id="YP_004891655.1">
    <property type="nucleotide sequence ID" value="NC_016068.1"/>
</dbReference>
<accession>G3LV77</accession>